<name>A0A3G3BVJ6_9CAUD</name>
<dbReference type="Proteomes" id="UP000274199">
    <property type="component" value="Segment"/>
</dbReference>
<reference evidence="1 2" key="1">
    <citation type="submission" date="2018-09" db="EMBL/GenBank/DDBJ databases">
        <title>Comparative Genomic Analysis of Eight Novel Haloalkaliphilic Bacteriophages from Lake Elmenteita, Kenya.</title>
        <authorList>
            <person name="Akhwale J.K."/>
        </authorList>
    </citation>
    <scope>NUCLEOTIDE SEQUENCE [LARGE SCALE GENOMIC DNA]</scope>
</reference>
<evidence type="ECO:0000313" key="1">
    <source>
        <dbReference type="EMBL" id="AYP68285.1"/>
    </source>
</evidence>
<keyword evidence="2" id="KW-1185">Reference proteome</keyword>
<dbReference type="EMBL" id="MH884508">
    <property type="protein sequence ID" value="AYP68285.1"/>
    <property type="molecule type" value="Genomic_DNA"/>
</dbReference>
<gene>
    <name evidence="1" type="ORF">vBBcoS136_00171</name>
</gene>
<evidence type="ECO:0000313" key="2">
    <source>
        <dbReference type="Proteomes" id="UP000274199"/>
    </source>
</evidence>
<proteinExistence type="predicted"/>
<protein>
    <submittedName>
        <fullName evidence="1">Uncharacterized protein</fullName>
    </submittedName>
</protein>
<accession>A0A3G3BVJ6</accession>
<sequence>MRKFKLFVSSNEIGEVLVDEVSVDNEDIALDVAEEYAIGNYNLEPKRDMFEIMEQENVDEEEAMEIFRKEALQQFSYFIIEEPCDVNGGLLHRYERGNNNDA</sequence>
<organism evidence="1 2">
    <name type="scientific">Bacillus phage vB_BcoS-136</name>
    <dbReference type="NCBI Taxonomy" id="2419619"/>
    <lineage>
        <taxon>Viruses</taxon>
        <taxon>Duplodnaviria</taxon>
        <taxon>Heunggongvirae</taxon>
        <taxon>Uroviricota</taxon>
        <taxon>Caudoviricetes</taxon>
        <taxon>Heleneionescovirinae</taxon>
        <taxon>Kenyattavirus</taxon>
        <taxon>Kenyattavirus kv136</taxon>
    </lineage>
</organism>